<dbReference type="Pfam" id="PF18766">
    <property type="entry name" value="SWI2_SNF2"/>
    <property type="match status" value="1"/>
</dbReference>
<proteinExistence type="predicted"/>
<dbReference type="EMBL" id="AUZY01008126">
    <property type="protein sequence ID" value="EQD47236.1"/>
    <property type="molecule type" value="Genomic_DNA"/>
</dbReference>
<gene>
    <name evidence="3" type="ORF">B1B_12415</name>
</gene>
<dbReference type="InterPro" id="IPR027417">
    <property type="entry name" value="P-loop_NTPase"/>
</dbReference>
<dbReference type="GO" id="GO:0003677">
    <property type="term" value="F:DNA binding"/>
    <property type="evidence" value="ECO:0007669"/>
    <property type="project" value="UniProtKB-KW"/>
</dbReference>
<dbReference type="AlphaFoldDB" id="T0ZGA1"/>
<protein>
    <submittedName>
        <fullName evidence="3">Type III restriction protein res subunit</fullName>
    </submittedName>
</protein>
<accession>T0ZGA1</accession>
<evidence type="ECO:0000259" key="2">
    <source>
        <dbReference type="PROSITE" id="PS51192"/>
    </source>
</evidence>
<dbReference type="InterPro" id="IPR014001">
    <property type="entry name" value="Helicase_ATP-bd"/>
</dbReference>
<name>T0ZGA1_9ZZZZ</name>
<feature type="domain" description="Helicase ATP-binding" evidence="2">
    <location>
        <begin position="287"/>
        <end position="486"/>
    </location>
</feature>
<dbReference type="CDD" id="cd22332">
    <property type="entry name" value="HsdR_N"/>
    <property type="match status" value="1"/>
</dbReference>
<dbReference type="GO" id="GO:0009035">
    <property type="term" value="F:type I site-specific deoxyribonuclease activity"/>
    <property type="evidence" value="ECO:0007669"/>
    <property type="project" value="UniProtKB-EC"/>
</dbReference>
<evidence type="ECO:0000256" key="1">
    <source>
        <dbReference type="SAM" id="MobiDB-lite"/>
    </source>
</evidence>
<comment type="caution">
    <text evidence="3">The sequence shown here is derived from an EMBL/GenBank/DDBJ whole genome shotgun (WGS) entry which is preliminary data.</text>
</comment>
<organism evidence="3">
    <name type="scientific">mine drainage metagenome</name>
    <dbReference type="NCBI Taxonomy" id="410659"/>
    <lineage>
        <taxon>unclassified sequences</taxon>
        <taxon>metagenomes</taxon>
        <taxon>ecological metagenomes</taxon>
    </lineage>
</organism>
<evidence type="ECO:0000313" key="3">
    <source>
        <dbReference type="EMBL" id="EQD47236.1"/>
    </source>
</evidence>
<dbReference type="GO" id="GO:0009307">
    <property type="term" value="P:DNA restriction-modification system"/>
    <property type="evidence" value="ECO:0007669"/>
    <property type="project" value="UniProtKB-KW"/>
</dbReference>
<reference evidence="3" key="2">
    <citation type="journal article" date="2014" name="ISME J.">
        <title>Microbial stratification in low pH oxic and suboxic macroscopic growths along an acid mine drainage.</title>
        <authorList>
            <person name="Mendez-Garcia C."/>
            <person name="Mesa V."/>
            <person name="Sprenger R.R."/>
            <person name="Richter M."/>
            <person name="Diez M.S."/>
            <person name="Solano J."/>
            <person name="Bargiela R."/>
            <person name="Golyshina O.V."/>
            <person name="Manteca A."/>
            <person name="Ramos J.L."/>
            <person name="Gallego J.R."/>
            <person name="Llorente I."/>
            <person name="Martins Dos Santos V.A."/>
            <person name="Jensen O.N."/>
            <person name="Pelaez A.I."/>
            <person name="Sanchez J."/>
            <person name="Ferrer M."/>
        </authorList>
    </citation>
    <scope>NUCLEOTIDE SEQUENCE</scope>
</reference>
<dbReference type="PANTHER" id="PTHR42927">
    <property type="entry name" value="HELICASE SUPERFAMILY 1 AND 2 DOMAIN-CONTAINING PROTEIN"/>
    <property type="match status" value="1"/>
</dbReference>
<dbReference type="PROSITE" id="PS51192">
    <property type="entry name" value="HELICASE_ATP_BIND_1"/>
    <property type="match status" value="1"/>
</dbReference>
<sequence>MTKLNEAAYEHTLCQSLIDAGYDRLKSDRDWDVERALCPKVLLDYIHDSQPDAWKELVGHYGAAVEAKVIEEVCLQIHKEGMLAILRNGIRDRGTHYRLVQFAPPTTLNADVRQRYERNRMGVMQQVRFDPKTKQTIDVVLFVNGLPLATAELKNAYTGQTATNAIKQYMKDRKFKSGTPLIDFNQRALVHFAADTAECYMTTRLAGDKTYFLPFNQGNDGRKGNPVADSKYSTHYLWDTIWQKDVWLNILQNYIVLEKDKPSSPWRTGRLIFPRFHQWKCTTRLVAASRLGHRNYLNQHSAGSGKTHTISWTAHQLSTLHGDDNKPIFDGVVVISDRRNLDKQLQSAISNIDRKDGVVACITSGDSESKSAKLREALKKNTRIIVTTLQTFGPLMSGRSPDLEGKRYAVIVDEAHSSQSGKAAAAVRGALGASEEAQTDDLEDVITAAIKKRGPQSNLSFYAFTATPKPKTLELFGDVGPGGTPAPFSLYPMQQAIEEGFILDVLKNYVTYKELYEVVKTTMDDPEHEKSRSARQILRFVSLQDGAVEQKVAIIIEHFRENVLGKGKIRGQAKAMVVTRSRLHAVKYHLAFQKYIRAKGYTGLKSLVAFSGSVEDDGQHYTETGLNGFDEGKTPENFATREYQVLIVAEKYQTGFDQPLLHTMYVDKVLGGIQAVQTLSRLNRCHPDKKDTCVVDFVNDRQTIYEAFKPYYDVTRIAETTNPNHLYAQQTEILQYGLIRDEEISGFVEIYFQKKPDTGRLDALVQAAVKRFSEAHGPQCPKKAQQSGEAFKGSIRSFLRLYEFVTQLVRFVDVDLEKFYLFVKHLLPALPFTGNGENDDLTHEIELKQYRADFQEASEIALDDGKEGEALRNPSTGGTGDGKPEPLMAPLSQIIEEFNARFGLNFGEADIRWMHDV</sequence>
<dbReference type="Pfam" id="PF22679">
    <property type="entry name" value="T1R_D3-like"/>
    <property type="match status" value="1"/>
</dbReference>
<dbReference type="SMART" id="SM00487">
    <property type="entry name" value="DEXDc"/>
    <property type="match status" value="1"/>
</dbReference>
<feature type="non-terminal residue" evidence="3">
    <location>
        <position position="917"/>
    </location>
</feature>
<dbReference type="InterPro" id="IPR040980">
    <property type="entry name" value="SWI2_SNF2"/>
</dbReference>
<feature type="region of interest" description="Disordered" evidence="1">
    <location>
        <begin position="863"/>
        <end position="886"/>
    </location>
</feature>
<dbReference type="SUPFAM" id="SSF52540">
    <property type="entry name" value="P-loop containing nucleoside triphosphate hydrolases"/>
    <property type="match status" value="1"/>
</dbReference>
<dbReference type="InterPro" id="IPR055180">
    <property type="entry name" value="HsdR_RecA-like_helicase_dom_2"/>
</dbReference>
<dbReference type="Gene3D" id="3.40.50.300">
    <property type="entry name" value="P-loop containing nucleotide triphosphate hydrolases"/>
    <property type="match status" value="3"/>
</dbReference>
<dbReference type="GO" id="GO:0005524">
    <property type="term" value="F:ATP binding"/>
    <property type="evidence" value="ECO:0007669"/>
    <property type="project" value="UniProtKB-KW"/>
</dbReference>
<dbReference type="Gene3D" id="3.90.1570.50">
    <property type="match status" value="1"/>
</dbReference>
<reference evidence="3" key="1">
    <citation type="submission" date="2013-08" db="EMBL/GenBank/DDBJ databases">
        <authorList>
            <person name="Mendez C."/>
            <person name="Richter M."/>
            <person name="Ferrer M."/>
            <person name="Sanchez J."/>
        </authorList>
    </citation>
    <scope>NUCLEOTIDE SEQUENCE</scope>
</reference>
<dbReference type="Pfam" id="PF04313">
    <property type="entry name" value="HSDR_N"/>
    <property type="match status" value="1"/>
</dbReference>
<dbReference type="PANTHER" id="PTHR42927:SF1">
    <property type="entry name" value="HELICASE SUPERFAMILY 1 AND 2 DOMAIN-CONTAINING PROTEIN"/>
    <property type="match status" value="1"/>
</dbReference>
<dbReference type="InterPro" id="IPR007409">
    <property type="entry name" value="Restrct_endonuc_type1_HsdR_N"/>
</dbReference>